<dbReference type="Proteomes" id="UP000386281">
    <property type="component" value="Unassembled WGS sequence"/>
</dbReference>
<name>A0A449D8K0_9MICO</name>
<evidence type="ECO:0000313" key="1">
    <source>
        <dbReference type="EMBL" id="VEW13885.1"/>
    </source>
</evidence>
<reference evidence="1 2" key="1">
    <citation type="submission" date="2019-02" db="EMBL/GenBank/DDBJ databases">
        <authorList>
            <consortium name="Pathogen Informatics"/>
        </authorList>
    </citation>
    <scope>NUCLEOTIDE SEQUENCE [LARGE SCALE GENOMIC DNA]</scope>
    <source>
        <strain evidence="1 2">3012STDY7078520</strain>
    </source>
</reference>
<dbReference type="AlphaFoldDB" id="A0A449D8K0"/>
<accession>A0A449D8K0</accession>
<protein>
    <submittedName>
        <fullName evidence="1">Uncharacterized protein</fullName>
    </submittedName>
</protein>
<organism evidence="1 2">
    <name type="scientific">Brevibacterium casei</name>
    <dbReference type="NCBI Taxonomy" id="33889"/>
    <lineage>
        <taxon>Bacteria</taxon>
        <taxon>Bacillati</taxon>
        <taxon>Actinomycetota</taxon>
        <taxon>Actinomycetes</taxon>
        <taxon>Micrococcales</taxon>
        <taxon>Brevibacteriaceae</taxon>
        <taxon>Brevibacterium</taxon>
    </lineage>
</organism>
<gene>
    <name evidence="1" type="ORF">NCTC12391_02095</name>
</gene>
<evidence type="ECO:0000313" key="2">
    <source>
        <dbReference type="Proteomes" id="UP000386281"/>
    </source>
</evidence>
<proteinExistence type="predicted"/>
<sequence length="242" mass="25813">MAASCMIERVSLREMREVSYRALRVLGASHGEAQEASEAVQFAELNEGIGLQSVLAIAAHGWSDTTCEVTWFESEKTAVVDLVSSQPLCLLAFAASAVELATCADRATAVRCEMNELNGLLDAHLRLGASRLDGAVYAARRCAGELSLRGATAAGDLVTMRGEVADFLDRLPVELNDGQTVVAVDGGEWASVFEQCVSHSAEDLIARRAGASSNGMGVSGKQWELTRKIAAVFNQPDKEIRP</sequence>
<dbReference type="EMBL" id="CAACXN010000015">
    <property type="protein sequence ID" value="VEW13885.1"/>
    <property type="molecule type" value="Genomic_DNA"/>
</dbReference>